<evidence type="ECO:0000256" key="1">
    <source>
        <dbReference type="SAM" id="Phobius"/>
    </source>
</evidence>
<sequence length="66" mass="7566">MPFPVAFMVGFTELVRMLVLLVMYVGLPTLLIVVVYNYLDGKRGYEERIAGLEQRVAELEQEQSTE</sequence>
<keyword evidence="1" id="KW-0472">Membrane</keyword>
<keyword evidence="1" id="KW-1133">Transmembrane helix</keyword>
<keyword evidence="3" id="KW-1185">Reference proteome</keyword>
<reference evidence="2" key="1">
    <citation type="journal article" date="2014" name="Int. J. Syst. Evol. Microbiol.">
        <title>Complete genome sequence of Corynebacterium casei LMG S-19264T (=DSM 44701T), isolated from a smear-ripened cheese.</title>
        <authorList>
            <consortium name="US DOE Joint Genome Institute (JGI-PGF)"/>
            <person name="Walter F."/>
            <person name="Albersmeier A."/>
            <person name="Kalinowski J."/>
            <person name="Ruckert C."/>
        </authorList>
    </citation>
    <scope>NUCLEOTIDE SEQUENCE</scope>
    <source>
        <strain evidence="2">JCM 17820</strain>
    </source>
</reference>
<keyword evidence="1" id="KW-0812">Transmembrane</keyword>
<organism evidence="2 3">
    <name type="scientific">Haloarcula pellucida</name>
    <dbReference type="NCBI Taxonomy" id="1427151"/>
    <lineage>
        <taxon>Archaea</taxon>
        <taxon>Methanobacteriati</taxon>
        <taxon>Methanobacteriota</taxon>
        <taxon>Stenosarchaea group</taxon>
        <taxon>Halobacteria</taxon>
        <taxon>Halobacteriales</taxon>
        <taxon>Haloarculaceae</taxon>
        <taxon>Haloarcula</taxon>
    </lineage>
</organism>
<gene>
    <name evidence="2" type="ORF">GCM10009030_18800</name>
</gene>
<feature type="transmembrane region" description="Helical" evidence="1">
    <location>
        <begin position="17"/>
        <end position="39"/>
    </location>
</feature>
<protein>
    <submittedName>
        <fullName evidence="2">Uncharacterized protein</fullName>
    </submittedName>
</protein>
<comment type="caution">
    <text evidence="2">The sequence shown here is derived from an EMBL/GenBank/DDBJ whole genome shotgun (WGS) entry which is preliminary data.</text>
</comment>
<proteinExistence type="predicted"/>
<evidence type="ECO:0000313" key="2">
    <source>
        <dbReference type="EMBL" id="GGN93394.1"/>
    </source>
</evidence>
<dbReference type="AlphaFoldDB" id="A0A830GLJ9"/>
<accession>A0A830GLJ9</accession>
<name>A0A830GLJ9_9EURY</name>
<dbReference type="RefSeq" id="WP_220639393.1">
    <property type="nucleotide sequence ID" value="NZ_BMOU01000002.1"/>
</dbReference>
<evidence type="ECO:0000313" key="3">
    <source>
        <dbReference type="Proteomes" id="UP000605784"/>
    </source>
</evidence>
<dbReference type="EMBL" id="BMOU01000002">
    <property type="protein sequence ID" value="GGN93394.1"/>
    <property type="molecule type" value="Genomic_DNA"/>
</dbReference>
<reference evidence="2" key="2">
    <citation type="submission" date="2020-09" db="EMBL/GenBank/DDBJ databases">
        <authorList>
            <person name="Sun Q."/>
            <person name="Ohkuma M."/>
        </authorList>
    </citation>
    <scope>NUCLEOTIDE SEQUENCE</scope>
    <source>
        <strain evidence="2">JCM 17820</strain>
    </source>
</reference>
<dbReference type="Proteomes" id="UP000605784">
    <property type="component" value="Unassembled WGS sequence"/>
</dbReference>